<protein>
    <recommendedName>
        <fullName evidence="4">Fungal-type protein kinase domain-containing protein</fullName>
    </recommendedName>
</protein>
<organism evidence="2 3">
    <name type="scientific">Mycena maculata</name>
    <dbReference type="NCBI Taxonomy" id="230809"/>
    <lineage>
        <taxon>Eukaryota</taxon>
        <taxon>Fungi</taxon>
        <taxon>Dikarya</taxon>
        <taxon>Basidiomycota</taxon>
        <taxon>Agaricomycotina</taxon>
        <taxon>Agaricomycetes</taxon>
        <taxon>Agaricomycetidae</taxon>
        <taxon>Agaricales</taxon>
        <taxon>Marasmiineae</taxon>
        <taxon>Mycenaceae</taxon>
        <taxon>Mycena</taxon>
    </lineage>
</organism>
<dbReference type="AlphaFoldDB" id="A0AAD7IV93"/>
<dbReference type="EMBL" id="JARJLG010000082">
    <property type="protein sequence ID" value="KAJ7750473.1"/>
    <property type="molecule type" value="Genomic_DNA"/>
</dbReference>
<keyword evidence="3" id="KW-1185">Reference proteome</keyword>
<proteinExistence type="predicted"/>
<reference evidence="2" key="1">
    <citation type="submission" date="2023-03" db="EMBL/GenBank/DDBJ databases">
        <title>Massive genome expansion in bonnet fungi (Mycena s.s.) driven by repeated elements and novel gene families across ecological guilds.</title>
        <authorList>
            <consortium name="Lawrence Berkeley National Laboratory"/>
            <person name="Harder C.B."/>
            <person name="Miyauchi S."/>
            <person name="Viragh M."/>
            <person name="Kuo A."/>
            <person name="Thoen E."/>
            <person name="Andreopoulos B."/>
            <person name="Lu D."/>
            <person name="Skrede I."/>
            <person name="Drula E."/>
            <person name="Henrissat B."/>
            <person name="Morin E."/>
            <person name="Kohler A."/>
            <person name="Barry K."/>
            <person name="LaButti K."/>
            <person name="Morin E."/>
            <person name="Salamov A."/>
            <person name="Lipzen A."/>
            <person name="Mereny Z."/>
            <person name="Hegedus B."/>
            <person name="Baldrian P."/>
            <person name="Stursova M."/>
            <person name="Weitz H."/>
            <person name="Taylor A."/>
            <person name="Grigoriev I.V."/>
            <person name="Nagy L.G."/>
            <person name="Martin F."/>
            <person name="Kauserud H."/>
        </authorList>
    </citation>
    <scope>NUCLEOTIDE SEQUENCE</scope>
    <source>
        <strain evidence="2">CBHHK188m</strain>
    </source>
</reference>
<sequence>MTSSAMSGNDSTTPYPAPPDSRGRSWTNQLAPRHSTRSQPAVLAEPTPRRGSSHDSETVYGIVDRVMSAVIVELEHIWVQERESLPFQAYPKGIVEKEYPGLDGRAETWLQTYDGYDSKRNCWKGISVEMKTEDMLHDPRVGDILKHFGNEKFEKNGQAIKERDESGEGVHILEGTRGRDGRWADVHVPRRPRIGQGFVDVTEGMVSGYVEMSVTVLDRWSTRVVLPKYGDILDKDGSARQLLYAISDIIHGHFKSVLDSKILHHVDSWPGDRRRLEDGKGHAPSTASCNISQWHNPAHTAGTLSTVKLGFLSYRTPEFLTRFTGAEAQVLATLVDDLRAFLKTRLDFTMNALAKMQPFPAYSNDAAKADYGTFDALITCDDGTRAWYRLG</sequence>
<evidence type="ECO:0000256" key="1">
    <source>
        <dbReference type="SAM" id="MobiDB-lite"/>
    </source>
</evidence>
<feature type="region of interest" description="Disordered" evidence="1">
    <location>
        <begin position="1"/>
        <end position="56"/>
    </location>
</feature>
<dbReference type="Proteomes" id="UP001215280">
    <property type="component" value="Unassembled WGS sequence"/>
</dbReference>
<evidence type="ECO:0000313" key="2">
    <source>
        <dbReference type="EMBL" id="KAJ7750473.1"/>
    </source>
</evidence>
<feature type="compositionally biased region" description="Polar residues" evidence="1">
    <location>
        <begin position="1"/>
        <end position="14"/>
    </location>
</feature>
<accession>A0AAD7IV93</accession>
<gene>
    <name evidence="2" type="ORF">DFH07DRAFT_941914</name>
</gene>
<comment type="caution">
    <text evidence="2">The sequence shown here is derived from an EMBL/GenBank/DDBJ whole genome shotgun (WGS) entry which is preliminary data.</text>
</comment>
<evidence type="ECO:0008006" key="4">
    <source>
        <dbReference type="Google" id="ProtNLM"/>
    </source>
</evidence>
<name>A0AAD7IV93_9AGAR</name>
<evidence type="ECO:0000313" key="3">
    <source>
        <dbReference type="Proteomes" id="UP001215280"/>
    </source>
</evidence>